<protein>
    <submittedName>
        <fullName evidence="1">Plastid transcriptionally active</fullName>
    </submittedName>
</protein>
<dbReference type="PANTHER" id="PTHR37257">
    <property type="entry name" value="PROTEIN PLASTID TRANSCRIPTIONALLY ACTIVE 7"/>
    <property type="match status" value="1"/>
</dbReference>
<comment type="caution">
    <text evidence="1">The sequence shown here is derived from an EMBL/GenBank/DDBJ whole genome shotgun (WGS) entry which is preliminary data.</text>
</comment>
<dbReference type="AlphaFoldDB" id="A0A7J6X4D8"/>
<dbReference type="PANTHER" id="PTHR37257:SF1">
    <property type="entry name" value="PROTEIN PLASTID TRANSCRIPTIONALLY ACTIVE 7"/>
    <property type="match status" value="1"/>
</dbReference>
<gene>
    <name evidence="1" type="ORF">FRX31_005747</name>
</gene>
<name>A0A7J6X4D8_THATH</name>
<dbReference type="GO" id="GO:0000427">
    <property type="term" value="C:plastid-encoded plastid RNA polymerase complex"/>
    <property type="evidence" value="ECO:0007669"/>
    <property type="project" value="InterPro"/>
</dbReference>
<evidence type="ECO:0000313" key="1">
    <source>
        <dbReference type="EMBL" id="KAF5204666.1"/>
    </source>
</evidence>
<dbReference type="Proteomes" id="UP000554482">
    <property type="component" value="Unassembled WGS sequence"/>
</dbReference>
<proteinExistence type="predicted"/>
<reference evidence="1 2" key="1">
    <citation type="submission" date="2020-06" db="EMBL/GenBank/DDBJ databases">
        <title>Transcriptomic and genomic resources for Thalictrum thalictroides and T. hernandezii: Facilitating candidate gene discovery in an emerging model plant lineage.</title>
        <authorList>
            <person name="Arias T."/>
            <person name="Riano-Pachon D.M."/>
            <person name="Di Stilio V.S."/>
        </authorList>
    </citation>
    <scope>NUCLEOTIDE SEQUENCE [LARGE SCALE GENOMIC DNA]</scope>
    <source>
        <strain evidence="2">cv. WT478/WT964</strain>
        <tissue evidence="1">Leaves</tissue>
    </source>
</reference>
<keyword evidence="2" id="KW-1185">Reference proteome</keyword>
<evidence type="ECO:0000313" key="2">
    <source>
        <dbReference type="Proteomes" id="UP000554482"/>
    </source>
</evidence>
<dbReference type="InterPro" id="IPR038958">
    <property type="entry name" value="PTAC7"/>
</dbReference>
<organism evidence="1 2">
    <name type="scientific">Thalictrum thalictroides</name>
    <name type="common">Rue-anemone</name>
    <name type="synonym">Anemone thalictroides</name>
    <dbReference type="NCBI Taxonomy" id="46969"/>
    <lineage>
        <taxon>Eukaryota</taxon>
        <taxon>Viridiplantae</taxon>
        <taxon>Streptophyta</taxon>
        <taxon>Embryophyta</taxon>
        <taxon>Tracheophyta</taxon>
        <taxon>Spermatophyta</taxon>
        <taxon>Magnoliopsida</taxon>
        <taxon>Ranunculales</taxon>
        <taxon>Ranunculaceae</taxon>
        <taxon>Thalictroideae</taxon>
        <taxon>Thalictrum</taxon>
    </lineage>
</organism>
<dbReference type="OrthoDB" id="1915194at2759"/>
<dbReference type="GO" id="GO:0042793">
    <property type="term" value="P:plastid transcription"/>
    <property type="evidence" value="ECO:0007669"/>
    <property type="project" value="InterPro"/>
</dbReference>
<accession>A0A7J6X4D8</accession>
<sequence>MAFTSSLHSISNSISSLALLSSHSHFHNTQIGVRRIPSSFNLSIKAQEFSQNDSNPRRVWRRRKLTKKDDKLRYKMDRIPFLEEKVRKIREAGKLLTMDIERLLLSEENRFDFVNEVAAEAKEYVENNRDEYGSKKAILHVLSNRVNEAGFHRSEAYMDPDIYKPGPSYLREEHI</sequence>
<dbReference type="EMBL" id="JABWDY010005145">
    <property type="protein sequence ID" value="KAF5204666.1"/>
    <property type="molecule type" value="Genomic_DNA"/>
</dbReference>